<evidence type="ECO:0000313" key="1">
    <source>
        <dbReference type="EMBL" id="PHP68279.1"/>
    </source>
</evidence>
<evidence type="ECO:0000313" key="2">
    <source>
        <dbReference type="Proteomes" id="UP000221168"/>
    </source>
</evidence>
<comment type="caution">
    <text evidence="1">The sequence shown here is derived from an EMBL/GenBank/DDBJ whole genome shotgun (WGS) entry which is preliminary data.</text>
</comment>
<dbReference type="RefSeq" id="WP_099304985.1">
    <property type="nucleotide sequence ID" value="NZ_PDVP01000002.1"/>
</dbReference>
<sequence>MQHSANDIDAMILEEKRISATECHDEAWAAGLLAGIEPEIIAETAVVIALEELHRDSGEEAVLALLERMREQALNGSFDPNLSRH</sequence>
<keyword evidence="2" id="KW-1185">Reference proteome</keyword>
<accession>A0A2G1QS21</accession>
<name>A0A2G1QS21_9HYPH</name>
<dbReference type="AlphaFoldDB" id="A0A2G1QS21"/>
<dbReference type="Proteomes" id="UP000221168">
    <property type="component" value="Unassembled WGS sequence"/>
</dbReference>
<proteinExistence type="predicted"/>
<dbReference type="EMBL" id="PDVP01000002">
    <property type="protein sequence ID" value="PHP68279.1"/>
    <property type="molecule type" value="Genomic_DNA"/>
</dbReference>
<organism evidence="1 2">
    <name type="scientific">Zhengella mangrovi</name>
    <dbReference type="NCBI Taxonomy" id="1982044"/>
    <lineage>
        <taxon>Bacteria</taxon>
        <taxon>Pseudomonadati</taxon>
        <taxon>Pseudomonadota</taxon>
        <taxon>Alphaproteobacteria</taxon>
        <taxon>Hyphomicrobiales</taxon>
        <taxon>Notoacmeibacteraceae</taxon>
        <taxon>Zhengella</taxon>
    </lineage>
</organism>
<protein>
    <submittedName>
        <fullName evidence="1">Uncharacterized protein</fullName>
    </submittedName>
</protein>
<dbReference type="OrthoDB" id="9809513at2"/>
<reference evidence="1 2" key="1">
    <citation type="submission" date="2017-10" db="EMBL/GenBank/DDBJ databases">
        <title>Sedimentibacterium mangrovi gen. nov., sp. nov., a novel member of family Phyllobacteriacea isolated from mangrove sediment.</title>
        <authorList>
            <person name="Liao H."/>
            <person name="Tian Y."/>
        </authorList>
    </citation>
    <scope>NUCLEOTIDE SEQUENCE [LARGE SCALE GENOMIC DNA]</scope>
    <source>
        <strain evidence="1 2">X9-2-2</strain>
    </source>
</reference>
<gene>
    <name evidence="1" type="ORF">CSC94_06415</name>
</gene>